<dbReference type="Proteomes" id="UP000822688">
    <property type="component" value="Chromosome 7"/>
</dbReference>
<evidence type="ECO:0000259" key="2">
    <source>
        <dbReference type="SMART" id="SM00499"/>
    </source>
</evidence>
<keyword evidence="1" id="KW-0732">Signal</keyword>
<evidence type="ECO:0000313" key="4">
    <source>
        <dbReference type="Proteomes" id="UP000822688"/>
    </source>
</evidence>
<dbReference type="PANTHER" id="PTHR33122">
    <property type="entry name" value="LIPID BINDING PROTEIN-RELATED"/>
    <property type="match status" value="1"/>
</dbReference>
<keyword evidence="4" id="KW-1185">Reference proteome</keyword>
<dbReference type="SUPFAM" id="SSF47699">
    <property type="entry name" value="Bifunctional inhibitor/lipid-transfer protein/seed storage 2S albumin"/>
    <property type="match status" value="1"/>
</dbReference>
<evidence type="ECO:0000256" key="1">
    <source>
        <dbReference type="SAM" id="SignalP"/>
    </source>
</evidence>
<dbReference type="Gene3D" id="1.10.110.10">
    <property type="entry name" value="Plant lipid-transfer and hydrophobic proteins"/>
    <property type="match status" value="1"/>
</dbReference>
<comment type="caution">
    <text evidence="3">The sequence shown here is derived from an EMBL/GenBank/DDBJ whole genome shotgun (WGS) entry which is preliminary data.</text>
</comment>
<dbReference type="GO" id="GO:0005504">
    <property type="term" value="F:fatty acid binding"/>
    <property type="evidence" value="ECO:0007669"/>
    <property type="project" value="InterPro"/>
</dbReference>
<organism evidence="3 4">
    <name type="scientific">Ceratodon purpureus</name>
    <name type="common">Fire moss</name>
    <name type="synonym">Dicranum purpureum</name>
    <dbReference type="NCBI Taxonomy" id="3225"/>
    <lineage>
        <taxon>Eukaryota</taxon>
        <taxon>Viridiplantae</taxon>
        <taxon>Streptophyta</taxon>
        <taxon>Embryophyta</taxon>
        <taxon>Bryophyta</taxon>
        <taxon>Bryophytina</taxon>
        <taxon>Bryopsida</taxon>
        <taxon>Dicranidae</taxon>
        <taxon>Pseudoditrichales</taxon>
        <taxon>Ditrichaceae</taxon>
        <taxon>Ceratodon</taxon>
    </lineage>
</organism>
<dbReference type="CDD" id="cd00010">
    <property type="entry name" value="AAI_LTSS"/>
    <property type="match status" value="1"/>
</dbReference>
<gene>
    <name evidence="3" type="ORF">KC19_7G043800</name>
</gene>
<feature type="domain" description="Bifunctional inhibitor/plant lipid transfer protein/seed storage helical" evidence="2">
    <location>
        <begin position="34"/>
        <end position="109"/>
    </location>
</feature>
<feature type="signal peptide" evidence="1">
    <location>
        <begin position="1"/>
        <end position="32"/>
    </location>
</feature>
<dbReference type="InterPro" id="IPR036312">
    <property type="entry name" value="Bifun_inhib/LTP/seed_sf"/>
</dbReference>
<proteinExistence type="predicted"/>
<evidence type="ECO:0000313" key="3">
    <source>
        <dbReference type="EMBL" id="KAG0566171.1"/>
    </source>
</evidence>
<dbReference type="PANTHER" id="PTHR33122:SF75">
    <property type="entry name" value="BIFUNCTIONAL INHIBITOR_PLANT LIPID TRANSFER PROTEIN_SEED STORAGE HELICAL DOMAIN-CONTAINING PROTEIN"/>
    <property type="match status" value="1"/>
</dbReference>
<dbReference type="SMART" id="SM00499">
    <property type="entry name" value="AAI"/>
    <property type="match status" value="1"/>
</dbReference>
<dbReference type="AlphaFoldDB" id="A0A8T0H243"/>
<name>A0A8T0H243_CERPU</name>
<dbReference type="InterPro" id="IPR016140">
    <property type="entry name" value="Bifunc_inhib/LTP/seed_store"/>
</dbReference>
<protein>
    <recommendedName>
        <fullName evidence="2">Bifunctional inhibitor/plant lipid transfer protein/seed storage helical domain-containing protein</fullName>
    </recommendedName>
</protein>
<accession>A0A8T0H243</accession>
<dbReference type="InterPro" id="IPR039265">
    <property type="entry name" value="DIR1-like"/>
</dbReference>
<feature type="chain" id="PRO_5035884999" description="Bifunctional inhibitor/plant lipid transfer protein/seed storage helical domain-containing protein" evidence="1">
    <location>
        <begin position="33"/>
        <end position="119"/>
    </location>
</feature>
<dbReference type="EMBL" id="CM026428">
    <property type="protein sequence ID" value="KAG0566171.1"/>
    <property type="molecule type" value="Genomic_DNA"/>
</dbReference>
<dbReference type="Pfam" id="PF14368">
    <property type="entry name" value="LTP_2"/>
    <property type="match status" value="1"/>
</dbReference>
<sequence>MSVNMGRSRNFAVITTLAMLVVAFAVVQQARAQCGNVNSLLGCLGAATMDDQPTASCCNAMAAFAHNGSEACLCQAIDNPVAKSAGVMMQFAIQIPHKCNLTYKAGYVCNGMVVPGGHA</sequence>
<dbReference type="GO" id="GO:0009627">
    <property type="term" value="P:systemic acquired resistance"/>
    <property type="evidence" value="ECO:0007669"/>
    <property type="project" value="InterPro"/>
</dbReference>
<reference evidence="3" key="1">
    <citation type="submission" date="2020-06" db="EMBL/GenBank/DDBJ databases">
        <title>WGS assembly of Ceratodon purpureus strain R40.</title>
        <authorList>
            <person name="Carey S.B."/>
            <person name="Jenkins J."/>
            <person name="Shu S."/>
            <person name="Lovell J.T."/>
            <person name="Sreedasyam A."/>
            <person name="Maumus F."/>
            <person name="Tiley G.P."/>
            <person name="Fernandez-Pozo N."/>
            <person name="Barry K."/>
            <person name="Chen C."/>
            <person name="Wang M."/>
            <person name="Lipzen A."/>
            <person name="Daum C."/>
            <person name="Saski C.A."/>
            <person name="Payton A.C."/>
            <person name="Mcbreen J.C."/>
            <person name="Conrad R.E."/>
            <person name="Kollar L.M."/>
            <person name="Olsson S."/>
            <person name="Huttunen S."/>
            <person name="Landis J.B."/>
            <person name="Wickett N.J."/>
            <person name="Johnson M.G."/>
            <person name="Rensing S.A."/>
            <person name="Grimwood J."/>
            <person name="Schmutz J."/>
            <person name="Mcdaniel S.F."/>
        </authorList>
    </citation>
    <scope>NUCLEOTIDE SEQUENCE</scope>
    <source>
        <strain evidence="3">R40</strain>
    </source>
</reference>